<protein>
    <submittedName>
        <fullName evidence="1">Uncharacterized protein</fullName>
    </submittedName>
</protein>
<reference evidence="1" key="2">
    <citation type="submission" date="2021-04" db="EMBL/GenBank/DDBJ databases">
        <authorList>
            <person name="Gilroy R."/>
        </authorList>
    </citation>
    <scope>NUCLEOTIDE SEQUENCE</scope>
    <source>
        <strain evidence="1">CHK192-19661</strain>
    </source>
</reference>
<comment type="caution">
    <text evidence="1">The sequence shown here is derived from an EMBL/GenBank/DDBJ whole genome shotgun (WGS) entry which is preliminary data.</text>
</comment>
<organism evidence="1 2">
    <name type="scientific">Candidatus Borkfalkia avicola</name>
    <dbReference type="NCBI Taxonomy" id="2838503"/>
    <lineage>
        <taxon>Bacteria</taxon>
        <taxon>Bacillati</taxon>
        <taxon>Bacillota</taxon>
        <taxon>Clostridia</taxon>
        <taxon>Christensenellales</taxon>
        <taxon>Christensenellaceae</taxon>
        <taxon>Candidatus Borkfalkia</taxon>
    </lineage>
</organism>
<name>A0A9D2D6C9_9FIRM</name>
<accession>A0A9D2D6C9</accession>
<reference evidence="1" key="1">
    <citation type="journal article" date="2021" name="PeerJ">
        <title>Extensive microbial diversity within the chicken gut microbiome revealed by metagenomics and culture.</title>
        <authorList>
            <person name="Gilroy R."/>
            <person name="Ravi A."/>
            <person name="Getino M."/>
            <person name="Pursley I."/>
            <person name="Horton D.L."/>
            <person name="Alikhan N.F."/>
            <person name="Baker D."/>
            <person name="Gharbi K."/>
            <person name="Hall N."/>
            <person name="Watson M."/>
            <person name="Adriaenssens E.M."/>
            <person name="Foster-Nyarko E."/>
            <person name="Jarju S."/>
            <person name="Secka A."/>
            <person name="Antonio M."/>
            <person name="Oren A."/>
            <person name="Chaudhuri R.R."/>
            <person name="La Ragione R."/>
            <person name="Hildebrand F."/>
            <person name="Pallen M.J."/>
        </authorList>
    </citation>
    <scope>NUCLEOTIDE SEQUENCE</scope>
    <source>
        <strain evidence="1">CHK192-19661</strain>
    </source>
</reference>
<dbReference type="EMBL" id="DXCF01000012">
    <property type="protein sequence ID" value="HIZ09276.1"/>
    <property type="molecule type" value="Genomic_DNA"/>
</dbReference>
<dbReference type="AlphaFoldDB" id="A0A9D2D6C9"/>
<dbReference type="Proteomes" id="UP000824025">
    <property type="component" value="Unassembled WGS sequence"/>
</dbReference>
<proteinExistence type="predicted"/>
<gene>
    <name evidence="1" type="ORF">H9726_02190</name>
</gene>
<sequence>MKNKSYFLLLMYDALRAGDGLRISDCCGRYEISVATFRRYIAFLRGYCNEVLGREIVYDPSVAVYRMQ</sequence>
<evidence type="ECO:0000313" key="1">
    <source>
        <dbReference type="EMBL" id="HIZ09276.1"/>
    </source>
</evidence>
<evidence type="ECO:0000313" key="2">
    <source>
        <dbReference type="Proteomes" id="UP000824025"/>
    </source>
</evidence>